<dbReference type="AlphaFoldDB" id="A0A0N4VHL0"/>
<keyword evidence="3 7" id="KW-0378">Hydrolase</keyword>
<evidence type="ECO:0000256" key="6">
    <source>
        <dbReference type="PIRSR" id="PIRSR623088-3"/>
    </source>
</evidence>
<dbReference type="GO" id="GO:0046872">
    <property type="term" value="F:metal ion binding"/>
    <property type="evidence" value="ECO:0007669"/>
    <property type="project" value="UniProtKB-KW"/>
</dbReference>
<dbReference type="GO" id="GO:0007165">
    <property type="term" value="P:signal transduction"/>
    <property type="evidence" value="ECO:0007669"/>
    <property type="project" value="InterPro"/>
</dbReference>
<dbReference type="InterPro" id="IPR002073">
    <property type="entry name" value="PDEase_catalytic_dom"/>
</dbReference>
<dbReference type="OrthoDB" id="189220at2759"/>
<name>A0A0N4VHL0_ENTVE</name>
<evidence type="ECO:0000256" key="5">
    <source>
        <dbReference type="PIRSR" id="PIRSR623088-2"/>
    </source>
</evidence>
<accession>A0A0N4VHL0</accession>
<organism evidence="12">
    <name type="scientific">Enterobius vermicularis</name>
    <name type="common">Human pinworm</name>
    <dbReference type="NCBI Taxonomy" id="51028"/>
    <lineage>
        <taxon>Eukaryota</taxon>
        <taxon>Metazoa</taxon>
        <taxon>Ecdysozoa</taxon>
        <taxon>Nematoda</taxon>
        <taxon>Chromadorea</taxon>
        <taxon>Rhabditida</taxon>
        <taxon>Spirurina</taxon>
        <taxon>Oxyuridomorpha</taxon>
        <taxon>Oxyuroidea</taxon>
        <taxon>Oxyuridae</taxon>
        <taxon>Enterobius</taxon>
    </lineage>
</organism>
<feature type="binding site" evidence="5">
    <location>
        <position position="404"/>
    </location>
    <ligand>
        <name>AMP</name>
        <dbReference type="ChEBI" id="CHEBI:456215"/>
    </ligand>
</feature>
<dbReference type="PRINTS" id="PR00387">
    <property type="entry name" value="PDIESTERASE1"/>
</dbReference>
<feature type="binding site" evidence="6">
    <location>
        <position position="244"/>
    </location>
    <ligand>
        <name>Zn(2+)</name>
        <dbReference type="ChEBI" id="CHEBI:29105"/>
        <label>1</label>
    </ligand>
</feature>
<keyword evidence="11" id="KW-1185">Reference proteome</keyword>
<sequence>MHTSKPRVSNITFSTVTSATGLPTVAAGPSRPRSSSYWKPQDRESRSGEYFTSPHSLRDGSQSICEIFVPYYALKKFGYCCFNLDRVYCSSSCEINEEAIQTNDGVVYDTRELDNDGTLERISEWAFPILEFGERNKTTALSKVAYTIFKQFDLFRIFKLSLVKFFNFFHSLERGYWDIPYHNRFHAADVMHGCYYLTCHPVKPRFGNPDSANSYPNDSYSVPIADSMSTLELMALYTAAAMHDYDHPGRTNAFLVASEDRKAILYNDRSVLENHHAAESWKLLCKPENSFIETFDAAEAKRFRFLVLEYILATDLKQHFDIITEFREKSLEMDLGNESDRVIISQMLIKFADINSPTKPYDLHVQWTKRLCEEFYSQGDEEKRLGLAVSPYMDRNEPAVAKLQDSFISHMVAPLAHALNEAGLLPSCPGLPKAEVMVNLEYNHTKWLNELEKERSSDDEEDVSKDDTSSSENVNETVKF</sequence>
<dbReference type="EC" id="3.1.4.-" evidence="7"/>
<dbReference type="InterPro" id="IPR036971">
    <property type="entry name" value="PDEase_catalytic_dom_sf"/>
</dbReference>
<dbReference type="STRING" id="51028.A0A0N4VHL0"/>
<dbReference type="Pfam" id="PF00233">
    <property type="entry name" value="PDEase_I"/>
    <property type="match status" value="1"/>
</dbReference>
<dbReference type="PROSITE" id="PS51845">
    <property type="entry name" value="PDEASE_I_2"/>
    <property type="match status" value="1"/>
</dbReference>
<evidence type="ECO:0000256" key="3">
    <source>
        <dbReference type="ARBA" id="ARBA00022801"/>
    </source>
</evidence>
<feature type="region of interest" description="Disordered" evidence="8">
    <location>
        <begin position="451"/>
        <end position="480"/>
    </location>
</feature>
<feature type="domain" description="PDEase" evidence="9">
    <location>
        <begin position="107"/>
        <end position="454"/>
    </location>
</feature>
<feature type="region of interest" description="Disordered" evidence="8">
    <location>
        <begin position="22"/>
        <end position="55"/>
    </location>
</feature>
<feature type="binding site" evidence="6">
    <location>
        <position position="186"/>
    </location>
    <ligand>
        <name>Zn(2+)</name>
        <dbReference type="ChEBI" id="CHEBI:29105"/>
        <label>1</label>
    </ligand>
</feature>
<dbReference type="EMBL" id="UXUI01010204">
    <property type="protein sequence ID" value="VDD94905.1"/>
    <property type="molecule type" value="Genomic_DNA"/>
</dbReference>
<evidence type="ECO:0000313" key="12">
    <source>
        <dbReference type="WBParaSite" id="EVEC_0001031101-mRNA-1"/>
    </source>
</evidence>
<feature type="active site" description="Proton donor" evidence="4">
    <location>
        <position position="182"/>
    </location>
</feature>
<evidence type="ECO:0000256" key="8">
    <source>
        <dbReference type="SAM" id="MobiDB-lite"/>
    </source>
</evidence>
<feature type="binding site" evidence="6">
    <location>
        <position position="243"/>
    </location>
    <ligand>
        <name>Zn(2+)</name>
        <dbReference type="ChEBI" id="CHEBI:29105"/>
        <label>1</label>
    </ligand>
</feature>
<dbReference type="PANTHER" id="PTHR11347">
    <property type="entry name" value="CYCLIC NUCLEOTIDE PHOSPHODIESTERASE"/>
    <property type="match status" value="1"/>
</dbReference>
<evidence type="ECO:0000256" key="4">
    <source>
        <dbReference type="PIRSR" id="PIRSR623088-1"/>
    </source>
</evidence>
<dbReference type="GO" id="GO:0004114">
    <property type="term" value="F:3',5'-cyclic-nucleotide phosphodiesterase activity"/>
    <property type="evidence" value="ECO:0007669"/>
    <property type="project" value="InterPro"/>
</dbReference>
<feature type="binding site" evidence="6">
    <location>
        <position position="353"/>
    </location>
    <ligand>
        <name>Zn(2+)</name>
        <dbReference type="ChEBI" id="CHEBI:29105"/>
        <label>1</label>
    </ligand>
</feature>
<dbReference type="InterPro" id="IPR003607">
    <property type="entry name" value="HD/PDEase_dom"/>
</dbReference>
<dbReference type="PROSITE" id="PS00126">
    <property type="entry name" value="PDEASE_I_1"/>
    <property type="match status" value="1"/>
</dbReference>
<dbReference type="InterPro" id="IPR023088">
    <property type="entry name" value="PDEase"/>
</dbReference>
<proteinExistence type="inferred from homology"/>
<reference evidence="12" key="1">
    <citation type="submission" date="2017-02" db="UniProtKB">
        <authorList>
            <consortium name="WormBaseParasite"/>
        </authorList>
    </citation>
    <scope>IDENTIFICATION</scope>
</reference>
<dbReference type="Proteomes" id="UP000274131">
    <property type="component" value="Unassembled WGS sequence"/>
</dbReference>
<feature type="binding site" evidence="5">
    <location>
        <begin position="182"/>
        <end position="186"/>
    </location>
    <ligand>
        <name>AMP</name>
        <dbReference type="ChEBI" id="CHEBI:456215"/>
    </ligand>
</feature>
<feature type="binding site" evidence="6">
    <location>
        <position position="244"/>
    </location>
    <ligand>
        <name>Zn(2+)</name>
        <dbReference type="ChEBI" id="CHEBI:29105"/>
        <label>2</label>
    </ligand>
</feature>
<dbReference type="Gene3D" id="1.10.1300.10">
    <property type="entry name" value="3'5'-cyclic nucleotide phosphodiesterase, catalytic domain"/>
    <property type="match status" value="1"/>
</dbReference>
<evidence type="ECO:0000256" key="1">
    <source>
        <dbReference type="ARBA" id="ARBA00007648"/>
    </source>
</evidence>
<evidence type="ECO:0000259" key="9">
    <source>
        <dbReference type="PROSITE" id="PS51845"/>
    </source>
</evidence>
<gene>
    <name evidence="10" type="ORF">EVEC_LOCUS9656</name>
</gene>
<comment type="similarity">
    <text evidence="1 7">Belongs to the cyclic nucleotide phosphodiesterase family.</text>
</comment>
<dbReference type="SUPFAM" id="SSF109604">
    <property type="entry name" value="HD-domain/PDEase-like"/>
    <property type="match status" value="1"/>
</dbReference>
<feature type="binding site" evidence="5">
    <location>
        <position position="244"/>
    </location>
    <ligand>
        <name>AMP</name>
        <dbReference type="ChEBI" id="CHEBI:456215"/>
    </ligand>
</feature>
<comment type="cofactor">
    <cofactor evidence="7">
        <name>a divalent metal cation</name>
        <dbReference type="ChEBI" id="CHEBI:60240"/>
    </cofactor>
    <text evidence="7">Binds 2 divalent metal cations per subunit. Site 1 may preferentially bind zinc ions, while site 2 has a preference for magnesium and/or manganese ions.</text>
</comment>
<evidence type="ECO:0000256" key="7">
    <source>
        <dbReference type="RuleBase" id="RU363067"/>
    </source>
</evidence>
<protein>
    <recommendedName>
        <fullName evidence="7">Phosphodiesterase</fullName>
        <ecNumber evidence="7">3.1.4.-</ecNumber>
    </recommendedName>
</protein>
<feature type="binding site" evidence="5">
    <location>
        <position position="353"/>
    </location>
    <ligand>
        <name>AMP</name>
        <dbReference type="ChEBI" id="CHEBI:456215"/>
    </ligand>
</feature>
<dbReference type="InterPro" id="IPR023174">
    <property type="entry name" value="PDEase_CS"/>
</dbReference>
<keyword evidence="2 6" id="KW-0479">Metal-binding</keyword>
<dbReference type="CDD" id="cd00077">
    <property type="entry name" value="HDc"/>
    <property type="match status" value="1"/>
</dbReference>
<evidence type="ECO:0000313" key="10">
    <source>
        <dbReference type="EMBL" id="VDD94905.1"/>
    </source>
</evidence>
<evidence type="ECO:0000256" key="2">
    <source>
        <dbReference type="ARBA" id="ARBA00022723"/>
    </source>
</evidence>
<reference evidence="10 11" key="2">
    <citation type="submission" date="2018-10" db="EMBL/GenBank/DDBJ databases">
        <authorList>
            <consortium name="Pathogen Informatics"/>
        </authorList>
    </citation>
    <scope>NUCLEOTIDE SEQUENCE [LARGE SCALE GENOMIC DNA]</scope>
</reference>
<dbReference type="WBParaSite" id="EVEC_0001031101-mRNA-1">
    <property type="protein sequence ID" value="EVEC_0001031101-mRNA-1"/>
    <property type="gene ID" value="EVEC_0001031101"/>
</dbReference>
<evidence type="ECO:0000313" key="11">
    <source>
        <dbReference type="Proteomes" id="UP000274131"/>
    </source>
</evidence>